<evidence type="ECO:0000313" key="2">
    <source>
        <dbReference type="Proteomes" id="UP000193067"/>
    </source>
</evidence>
<proteinExistence type="predicted"/>
<dbReference type="OrthoDB" id="10512859at2759"/>
<gene>
    <name evidence="1" type="ORF">PYCCODRAFT_1548833</name>
</gene>
<dbReference type="Proteomes" id="UP000193067">
    <property type="component" value="Unassembled WGS sequence"/>
</dbReference>
<name>A0A1Y2IRX5_TRAC3</name>
<sequence>MDEFDTYFFTLSQSSASTTSGPIAPVLPNAVDGLELSDELPRDYDHRSNGFGAVCIIA</sequence>
<accession>A0A1Y2IRX5</accession>
<dbReference type="EMBL" id="KZ084099">
    <property type="protein sequence ID" value="OSD03890.1"/>
    <property type="molecule type" value="Genomic_DNA"/>
</dbReference>
<evidence type="ECO:0000313" key="1">
    <source>
        <dbReference type="EMBL" id="OSD03890.1"/>
    </source>
</evidence>
<organism evidence="1 2">
    <name type="scientific">Trametes coccinea (strain BRFM310)</name>
    <name type="common">Pycnoporus coccineus</name>
    <dbReference type="NCBI Taxonomy" id="1353009"/>
    <lineage>
        <taxon>Eukaryota</taxon>
        <taxon>Fungi</taxon>
        <taxon>Dikarya</taxon>
        <taxon>Basidiomycota</taxon>
        <taxon>Agaricomycotina</taxon>
        <taxon>Agaricomycetes</taxon>
        <taxon>Polyporales</taxon>
        <taxon>Polyporaceae</taxon>
        <taxon>Trametes</taxon>
    </lineage>
</organism>
<dbReference type="GO" id="GO:0016020">
    <property type="term" value="C:membrane"/>
    <property type="evidence" value="ECO:0007669"/>
    <property type="project" value="InterPro"/>
</dbReference>
<dbReference type="InterPro" id="IPR012597">
    <property type="entry name" value="Pheromone"/>
</dbReference>
<dbReference type="Pfam" id="PF08015">
    <property type="entry name" value="Pheromone"/>
    <property type="match status" value="1"/>
</dbReference>
<protein>
    <submittedName>
        <fullName evidence="1">Pheromone</fullName>
    </submittedName>
</protein>
<reference evidence="1 2" key="1">
    <citation type="journal article" date="2015" name="Biotechnol. Biofuels">
        <title>Enhanced degradation of softwood versus hardwood by the white-rot fungus Pycnoporus coccineus.</title>
        <authorList>
            <person name="Couturier M."/>
            <person name="Navarro D."/>
            <person name="Chevret D."/>
            <person name="Henrissat B."/>
            <person name="Piumi F."/>
            <person name="Ruiz-Duenas F.J."/>
            <person name="Martinez A.T."/>
            <person name="Grigoriev I.V."/>
            <person name="Riley R."/>
            <person name="Lipzen A."/>
            <person name="Berrin J.G."/>
            <person name="Master E.R."/>
            <person name="Rosso M.N."/>
        </authorList>
    </citation>
    <scope>NUCLEOTIDE SEQUENCE [LARGE SCALE GENOMIC DNA]</scope>
    <source>
        <strain evidence="1 2">BRFM310</strain>
    </source>
</reference>
<dbReference type="GO" id="GO:0000772">
    <property type="term" value="F:mating pheromone activity"/>
    <property type="evidence" value="ECO:0007669"/>
    <property type="project" value="InterPro"/>
</dbReference>
<keyword evidence="2" id="KW-1185">Reference proteome</keyword>
<dbReference type="AlphaFoldDB" id="A0A1Y2IRX5"/>